<dbReference type="OrthoDB" id="445007at2759"/>
<keyword evidence="1" id="KW-0223">Dioxygenase</keyword>
<dbReference type="EMBL" id="GL629735">
    <property type="protein sequence ID" value="EFX05279.1"/>
    <property type="molecule type" value="Genomic_DNA"/>
</dbReference>
<gene>
    <name evidence="1" type="ORF">CMQ_3348</name>
</gene>
<dbReference type="InParanoid" id="F0X8G4"/>
<organism evidence="2">
    <name type="scientific">Grosmannia clavigera (strain kw1407 / UAMH 11150)</name>
    <name type="common">Blue stain fungus</name>
    <name type="synonym">Graphiocladiella clavigera</name>
    <dbReference type="NCBI Taxonomy" id="655863"/>
    <lineage>
        <taxon>Eukaryota</taxon>
        <taxon>Fungi</taxon>
        <taxon>Dikarya</taxon>
        <taxon>Ascomycota</taxon>
        <taxon>Pezizomycotina</taxon>
        <taxon>Sordariomycetes</taxon>
        <taxon>Sordariomycetidae</taxon>
        <taxon>Ophiostomatales</taxon>
        <taxon>Ophiostomataceae</taxon>
        <taxon>Leptographium</taxon>
    </lineage>
</organism>
<dbReference type="InterPro" id="IPR008775">
    <property type="entry name" value="Phytyl_CoA_dOase-like"/>
</dbReference>
<dbReference type="eggNOG" id="ENOG502QZ63">
    <property type="taxonomic scope" value="Eukaryota"/>
</dbReference>
<name>F0X8G4_GROCL</name>
<dbReference type="Proteomes" id="UP000007796">
    <property type="component" value="Unassembled WGS sequence"/>
</dbReference>
<dbReference type="RefSeq" id="XP_014174761.1">
    <property type="nucleotide sequence ID" value="XM_014319286.1"/>
</dbReference>
<protein>
    <submittedName>
        <fullName evidence="1">Phytanoyl-CoA dioxygenase</fullName>
    </submittedName>
</protein>
<dbReference type="GO" id="GO:0051213">
    <property type="term" value="F:dioxygenase activity"/>
    <property type="evidence" value="ECO:0007669"/>
    <property type="project" value="UniProtKB-KW"/>
</dbReference>
<keyword evidence="2" id="KW-1185">Reference proteome</keyword>
<dbReference type="GeneID" id="25976438"/>
<reference evidence="1 2" key="1">
    <citation type="journal article" date="2011" name="Proc. Natl. Acad. Sci. U.S.A.">
        <title>Genome and transcriptome analyses of the mountain pine beetle-fungal symbiont Grosmannia clavigera, a lodgepole pine pathogen.</title>
        <authorList>
            <person name="DiGuistini S."/>
            <person name="Wang Y."/>
            <person name="Liao N.Y."/>
            <person name="Taylor G."/>
            <person name="Tanguay P."/>
            <person name="Feau N."/>
            <person name="Henrissat B."/>
            <person name="Chan S.K."/>
            <person name="Hesse-Orce U."/>
            <person name="Alamouti S.M."/>
            <person name="Tsui C.K.M."/>
            <person name="Docking R.T."/>
            <person name="Levasseur A."/>
            <person name="Haridas S."/>
            <person name="Robertson G."/>
            <person name="Birol I."/>
            <person name="Holt R.A."/>
            <person name="Marra M.A."/>
            <person name="Hamelin R.C."/>
            <person name="Hirst M."/>
            <person name="Jones S.J.M."/>
            <person name="Bohlmann J."/>
            <person name="Breuil C."/>
        </authorList>
    </citation>
    <scope>NUCLEOTIDE SEQUENCE [LARGE SCALE GENOMIC DNA]</scope>
    <source>
        <strain evidence="2">kw1407 / UAMH 11150</strain>
    </source>
</reference>
<keyword evidence="1" id="KW-0560">Oxidoreductase</keyword>
<dbReference type="SUPFAM" id="SSF51197">
    <property type="entry name" value="Clavaminate synthase-like"/>
    <property type="match status" value="1"/>
</dbReference>
<dbReference type="PANTHER" id="PTHR31630">
    <property type="entry name" value="PHYTANOYL-COA DIOXYGENASE-RELATED-RELATED"/>
    <property type="match status" value="1"/>
</dbReference>
<proteinExistence type="predicted"/>
<sequence>MAPIATSSLRPTPSLHASAPANTLKSLAADADDWRADLRNNGYAVIKGAIPRARALAYQQRARAWIKSFGNDGLDYADAKTWVKANLPVHSRINTFSTYGGPHERFMWDARLEPGVLAAFEQVWGTDELLVSFDSLNVTFPNRTDVTPRGAWEHVDQSPLRRGMHCVQGIINLSTAGPDDGGLVVYPGSHRLLDDFLDSQTDPATWLAKDFLYIEPHQLAWFRAKGIQPLKVCADVGDLIVWDSRTIHYGAEPGPSSTTIRTVIYASYSPARLATPETLALKAEAFHRFAGTTHWPHDNICLRSPETYLEDGTRDPRDRDRPLELPEMTDQLLRLAGVKPY</sequence>
<evidence type="ECO:0000313" key="1">
    <source>
        <dbReference type="EMBL" id="EFX05279.1"/>
    </source>
</evidence>
<dbReference type="AlphaFoldDB" id="F0X8G4"/>
<dbReference type="HOGENOM" id="CLU_049199_0_0_1"/>
<accession>F0X8G4</accession>
<dbReference type="Pfam" id="PF05721">
    <property type="entry name" value="PhyH"/>
    <property type="match status" value="1"/>
</dbReference>
<evidence type="ECO:0000313" key="2">
    <source>
        <dbReference type="Proteomes" id="UP000007796"/>
    </source>
</evidence>
<dbReference type="Gene3D" id="2.60.120.620">
    <property type="entry name" value="q2cbj1_9rhob like domain"/>
    <property type="match status" value="1"/>
</dbReference>
<dbReference type="PANTHER" id="PTHR31630:SF6">
    <property type="entry name" value="PHYTANOYL-COA DIOXYGENASE-RELATED"/>
    <property type="match status" value="1"/>
</dbReference>